<proteinExistence type="predicted"/>
<dbReference type="Proteomes" id="UP000078512">
    <property type="component" value="Unassembled WGS sequence"/>
</dbReference>
<evidence type="ECO:0000313" key="2">
    <source>
        <dbReference type="Proteomes" id="UP000078512"/>
    </source>
</evidence>
<evidence type="ECO:0000313" key="1">
    <source>
        <dbReference type="EMBL" id="OAQ22504.1"/>
    </source>
</evidence>
<name>A0A197JDH9_9FUNG</name>
<keyword evidence="2" id="KW-1185">Reference proteome</keyword>
<organism evidence="1 2">
    <name type="scientific">Linnemannia elongata AG-77</name>
    <dbReference type="NCBI Taxonomy" id="1314771"/>
    <lineage>
        <taxon>Eukaryota</taxon>
        <taxon>Fungi</taxon>
        <taxon>Fungi incertae sedis</taxon>
        <taxon>Mucoromycota</taxon>
        <taxon>Mortierellomycotina</taxon>
        <taxon>Mortierellomycetes</taxon>
        <taxon>Mortierellales</taxon>
        <taxon>Mortierellaceae</taxon>
        <taxon>Linnemannia</taxon>
    </lineage>
</organism>
<dbReference type="AlphaFoldDB" id="A0A197JDH9"/>
<gene>
    <name evidence="1" type="ORF">K457DRAFT_1148184</name>
</gene>
<accession>A0A197JDH9</accession>
<dbReference type="EMBL" id="KV442159">
    <property type="protein sequence ID" value="OAQ22504.1"/>
    <property type="molecule type" value="Genomic_DNA"/>
</dbReference>
<protein>
    <submittedName>
        <fullName evidence="1">Uncharacterized protein</fullName>
    </submittedName>
</protein>
<reference evidence="1 2" key="1">
    <citation type="submission" date="2016-05" db="EMBL/GenBank/DDBJ databases">
        <title>Genome sequencing reveals origins of a unique bacterial endosymbiosis in the earliest lineages of terrestrial Fungi.</title>
        <authorList>
            <consortium name="DOE Joint Genome Institute"/>
            <person name="Uehling J."/>
            <person name="Gryganskyi A."/>
            <person name="Hameed K."/>
            <person name="Tschaplinski T."/>
            <person name="Misztal P."/>
            <person name="Wu S."/>
            <person name="Desiro A."/>
            <person name="Vande Pol N."/>
            <person name="Du Z.-Y."/>
            <person name="Zienkiewicz A."/>
            <person name="Zienkiewicz K."/>
            <person name="Morin E."/>
            <person name="Tisserant E."/>
            <person name="Splivallo R."/>
            <person name="Hainaut M."/>
            <person name="Henrissat B."/>
            <person name="Ohm R."/>
            <person name="Kuo A."/>
            <person name="Yan J."/>
            <person name="Lipzen A."/>
            <person name="Nolan M."/>
            <person name="Labutti K."/>
            <person name="Barry K."/>
            <person name="Goldstein A."/>
            <person name="Labbe J."/>
            <person name="Schadt C."/>
            <person name="Tuskan G."/>
            <person name="Grigoriev I."/>
            <person name="Martin F."/>
            <person name="Vilgalys R."/>
            <person name="Bonito G."/>
        </authorList>
    </citation>
    <scope>NUCLEOTIDE SEQUENCE [LARGE SCALE GENOMIC DNA]</scope>
    <source>
        <strain evidence="1 2">AG-77</strain>
    </source>
</reference>
<sequence>MSHPFRTSTFPIFCIFIKNFSQHTFIGMVSQHSFGQHCFMRRRDSSMFRISYNGTWQNIIKKRN</sequence>